<keyword evidence="12" id="KW-1185">Reference proteome</keyword>
<keyword evidence="3" id="KW-0235">DNA replication</keyword>
<dbReference type="InterPro" id="IPR012340">
    <property type="entry name" value="NA-bd_OB-fold"/>
</dbReference>
<dbReference type="InterPro" id="IPR015408">
    <property type="entry name" value="Znf_Mcm10/DnaG"/>
</dbReference>
<feature type="domain" description="Zinc finger Mcm10/DnaG-type" evidence="9">
    <location>
        <begin position="476"/>
        <end position="521"/>
    </location>
</feature>
<protein>
    <submittedName>
        <fullName evidence="11">Uncharacterized protein</fullName>
    </submittedName>
</protein>
<evidence type="ECO:0000256" key="6">
    <source>
        <dbReference type="ARBA" id="ARBA00022833"/>
    </source>
</evidence>
<dbReference type="Pfam" id="PF22379">
    <property type="entry name" value="OB_MCM10"/>
    <property type="match status" value="1"/>
</dbReference>
<dbReference type="STRING" id="857566.A0A1E3PJ51"/>
<feature type="region of interest" description="Disordered" evidence="8">
    <location>
        <begin position="1"/>
        <end position="63"/>
    </location>
</feature>
<evidence type="ECO:0000259" key="10">
    <source>
        <dbReference type="Pfam" id="PF22379"/>
    </source>
</evidence>
<evidence type="ECO:0000256" key="8">
    <source>
        <dbReference type="SAM" id="MobiDB-lite"/>
    </source>
</evidence>
<organism evidence="11 12">
    <name type="scientific">Nadsonia fulvescens var. elongata DSM 6958</name>
    <dbReference type="NCBI Taxonomy" id="857566"/>
    <lineage>
        <taxon>Eukaryota</taxon>
        <taxon>Fungi</taxon>
        <taxon>Dikarya</taxon>
        <taxon>Ascomycota</taxon>
        <taxon>Saccharomycotina</taxon>
        <taxon>Dipodascomycetes</taxon>
        <taxon>Dipodascales</taxon>
        <taxon>Dipodascales incertae sedis</taxon>
        <taxon>Nadsonia</taxon>
    </lineage>
</organism>
<keyword evidence="4" id="KW-0479">Metal-binding</keyword>
<dbReference type="InterPro" id="IPR055065">
    <property type="entry name" value="OB_MCM10"/>
</dbReference>
<gene>
    <name evidence="11" type="ORF">NADFUDRAFT_52044</name>
</gene>
<reference evidence="11 12" key="1">
    <citation type="journal article" date="2016" name="Proc. Natl. Acad. Sci. U.S.A.">
        <title>Comparative genomics of biotechnologically important yeasts.</title>
        <authorList>
            <person name="Riley R."/>
            <person name="Haridas S."/>
            <person name="Wolfe K.H."/>
            <person name="Lopes M.R."/>
            <person name="Hittinger C.T."/>
            <person name="Goeker M."/>
            <person name="Salamov A.A."/>
            <person name="Wisecaver J.H."/>
            <person name="Long T.M."/>
            <person name="Calvey C.H."/>
            <person name="Aerts A.L."/>
            <person name="Barry K.W."/>
            <person name="Choi C."/>
            <person name="Clum A."/>
            <person name="Coughlan A.Y."/>
            <person name="Deshpande S."/>
            <person name="Douglass A.P."/>
            <person name="Hanson S.J."/>
            <person name="Klenk H.-P."/>
            <person name="LaButti K.M."/>
            <person name="Lapidus A."/>
            <person name="Lindquist E.A."/>
            <person name="Lipzen A.M."/>
            <person name="Meier-Kolthoff J.P."/>
            <person name="Ohm R.A."/>
            <person name="Otillar R.P."/>
            <person name="Pangilinan J.L."/>
            <person name="Peng Y."/>
            <person name="Rokas A."/>
            <person name="Rosa C.A."/>
            <person name="Scheuner C."/>
            <person name="Sibirny A.A."/>
            <person name="Slot J.C."/>
            <person name="Stielow J.B."/>
            <person name="Sun H."/>
            <person name="Kurtzman C.P."/>
            <person name="Blackwell M."/>
            <person name="Grigoriev I.V."/>
            <person name="Jeffries T.W."/>
        </authorList>
    </citation>
    <scope>NUCLEOTIDE SEQUENCE [LARGE SCALE GENOMIC DNA]</scope>
    <source>
        <strain evidence="11 12">DSM 6958</strain>
    </source>
</reference>
<dbReference type="Pfam" id="PF09329">
    <property type="entry name" value="zf-primase"/>
    <property type="match status" value="1"/>
</dbReference>
<feature type="region of interest" description="Disordered" evidence="8">
    <location>
        <begin position="167"/>
        <end position="218"/>
    </location>
</feature>
<feature type="compositionally biased region" description="Acidic residues" evidence="8">
    <location>
        <begin position="43"/>
        <end position="53"/>
    </location>
</feature>
<feature type="compositionally biased region" description="Polar residues" evidence="8">
    <location>
        <begin position="11"/>
        <end position="34"/>
    </location>
</feature>
<dbReference type="GO" id="GO:0043596">
    <property type="term" value="C:nuclear replication fork"/>
    <property type="evidence" value="ECO:0007669"/>
    <property type="project" value="TreeGrafter"/>
</dbReference>
<feature type="compositionally biased region" description="Basic and acidic residues" evidence="8">
    <location>
        <begin position="750"/>
        <end position="763"/>
    </location>
</feature>
<proteinExistence type="inferred from homology"/>
<evidence type="ECO:0000313" key="12">
    <source>
        <dbReference type="Proteomes" id="UP000095009"/>
    </source>
</evidence>
<sequence length="769" mass="87426">MKDSRKLIANGASSKTNPGSIHNSKRPTYSTPSEEFQIRSSESDDIFDSDSNSDSDPVGLENANQKYCGTLKRGPNEEHQLKHEKELAKCRDEIADKKKLRDKLKVEMYMLQAAAVGVDEKNKDSLTKKQIEAKRKKQEYLRAKAVVAQLQANLNLVSEKFDLQHQNCFSGDRSSTPSQKSRRKYEVNTVTQPSLRPSVSCQVARTPSPEPIQKSVPRSPARVKLGLDRGVRAQDVSLRRPSNKIAAATVSKSEVGFFANNFVQKFHSSKQDLREQELRQMELKRARINSFEKPYVRPKPEEEKSKKITMDPNDSALEQRLHQAKYQRPSENEILETNSSLFLSKRYMSEDDLKFDLENKHILTVKSLFQEVCPPSFSPPEFPNWVLIAIVAKKGDVRQHHYDTSKKYINITLCDLIYDILFIIEGPAFDKYWKLRQGDVIAILNPTIIVMQNKETNGKYFGLKVSDDYDRISELGSARDLGQCSAITAKGTQCQTWVHAKKNVYCEYHLESGMKRTARSRTEVNQPNTKLFAPRTNGQTLQLYKGGSQAVQSRTGLLPDPHTLSSVDQYGRGTGRIFVSTIGGQGSLKPSGAFFNDDFDIEIPGAKEKRLQNRKEKIQRERELRLKLAQRRDGFLLNDFDQKGQLIADEKMTKHLLKKYKMEEVDEDNGHFTPEQIRKIGFDPTKRGITIAKDFSTLLTKSNGSSNKKDNSFKASKQTEPISGPASSDVKLSPGRESKERRKNRFSYKPIEKAELERERSSDSDLDIV</sequence>
<keyword evidence="5" id="KW-0863">Zinc-finger</keyword>
<feature type="region of interest" description="Disordered" evidence="8">
    <location>
        <begin position="700"/>
        <end position="769"/>
    </location>
</feature>
<dbReference type="AlphaFoldDB" id="A0A1E3PJ51"/>
<feature type="compositionally biased region" description="Polar residues" evidence="8">
    <location>
        <begin position="167"/>
        <end position="179"/>
    </location>
</feature>
<accession>A0A1E3PJ51</accession>
<dbReference type="PANTHER" id="PTHR13454:SF11">
    <property type="entry name" value="PROTEIN MCM10 HOMOLOG"/>
    <property type="match status" value="1"/>
</dbReference>
<evidence type="ECO:0000256" key="4">
    <source>
        <dbReference type="ARBA" id="ARBA00022723"/>
    </source>
</evidence>
<evidence type="ECO:0000256" key="3">
    <source>
        <dbReference type="ARBA" id="ARBA00022705"/>
    </source>
</evidence>
<feature type="compositionally biased region" description="Polar residues" evidence="8">
    <location>
        <begin position="188"/>
        <end position="205"/>
    </location>
</feature>
<dbReference type="SUPFAM" id="SSF50249">
    <property type="entry name" value="Nucleic acid-binding proteins"/>
    <property type="match status" value="1"/>
</dbReference>
<evidence type="ECO:0000256" key="7">
    <source>
        <dbReference type="ARBA" id="ARBA00023242"/>
    </source>
</evidence>
<feature type="domain" description="MCM10 OB-fold" evidence="10">
    <location>
        <begin position="338"/>
        <end position="457"/>
    </location>
</feature>
<dbReference type="GO" id="GO:0003697">
    <property type="term" value="F:single-stranded DNA binding"/>
    <property type="evidence" value="ECO:0007669"/>
    <property type="project" value="InterPro"/>
</dbReference>
<dbReference type="Proteomes" id="UP000095009">
    <property type="component" value="Unassembled WGS sequence"/>
</dbReference>
<dbReference type="Gene3D" id="2.40.50.140">
    <property type="entry name" value="Nucleic acid-binding proteins"/>
    <property type="match status" value="1"/>
</dbReference>
<dbReference type="OrthoDB" id="273123at2759"/>
<evidence type="ECO:0000256" key="1">
    <source>
        <dbReference type="ARBA" id="ARBA00004123"/>
    </source>
</evidence>
<comment type="similarity">
    <text evidence="2">Belongs to the MCM10 family.</text>
</comment>
<dbReference type="GO" id="GO:0003688">
    <property type="term" value="F:DNA replication origin binding"/>
    <property type="evidence" value="ECO:0007669"/>
    <property type="project" value="TreeGrafter"/>
</dbReference>
<dbReference type="GO" id="GO:0008270">
    <property type="term" value="F:zinc ion binding"/>
    <property type="evidence" value="ECO:0007669"/>
    <property type="project" value="UniProtKB-KW"/>
</dbReference>
<dbReference type="PANTHER" id="PTHR13454">
    <property type="entry name" value="PROTEIN MCM10 HOMOLOG"/>
    <property type="match status" value="1"/>
</dbReference>
<evidence type="ECO:0000256" key="2">
    <source>
        <dbReference type="ARBA" id="ARBA00009679"/>
    </source>
</evidence>
<evidence type="ECO:0000259" key="9">
    <source>
        <dbReference type="Pfam" id="PF09329"/>
    </source>
</evidence>
<keyword evidence="6" id="KW-0862">Zinc</keyword>
<dbReference type="GO" id="GO:0006270">
    <property type="term" value="P:DNA replication initiation"/>
    <property type="evidence" value="ECO:0007669"/>
    <property type="project" value="InterPro"/>
</dbReference>
<evidence type="ECO:0000313" key="11">
    <source>
        <dbReference type="EMBL" id="ODQ65453.1"/>
    </source>
</evidence>
<dbReference type="InterPro" id="IPR040184">
    <property type="entry name" value="Mcm10"/>
</dbReference>
<keyword evidence="7" id="KW-0539">Nucleus</keyword>
<comment type="subcellular location">
    <subcellularLocation>
        <location evidence="1">Nucleus</location>
    </subcellularLocation>
</comment>
<name>A0A1E3PJ51_9ASCO</name>
<evidence type="ECO:0000256" key="5">
    <source>
        <dbReference type="ARBA" id="ARBA00022771"/>
    </source>
</evidence>
<dbReference type="EMBL" id="KV454410">
    <property type="protein sequence ID" value="ODQ65453.1"/>
    <property type="molecule type" value="Genomic_DNA"/>
</dbReference>